<accession>U5NET0</accession>
<dbReference type="Proteomes" id="UP000017184">
    <property type="component" value="Chromosome"/>
</dbReference>
<keyword evidence="4" id="KW-1185">Reference proteome</keyword>
<evidence type="ECO:0000313" key="3">
    <source>
        <dbReference type="EMBL" id="AGX88674.1"/>
    </source>
</evidence>
<protein>
    <recommendedName>
        <fullName evidence="5">LTXXQ motif family protein</fullName>
    </recommendedName>
</protein>
<dbReference type="STRING" id="946483.Cenrod_2624"/>
<evidence type="ECO:0008006" key="5">
    <source>
        <dbReference type="Google" id="ProtNLM"/>
    </source>
</evidence>
<dbReference type="KEGG" id="cbx:Cenrod_2624"/>
<dbReference type="AlphaFoldDB" id="U5NET0"/>
<dbReference type="RefSeq" id="WP_022776609.1">
    <property type="nucleotide sequence ID" value="NC_022576.1"/>
</dbReference>
<dbReference type="InterPro" id="IPR012899">
    <property type="entry name" value="LTXXQ"/>
</dbReference>
<gene>
    <name evidence="3" type="ORF">Cenrod_2624</name>
</gene>
<dbReference type="EMBL" id="CP004885">
    <property type="protein sequence ID" value="AGX88674.1"/>
    <property type="molecule type" value="Genomic_DNA"/>
</dbReference>
<evidence type="ECO:0000256" key="1">
    <source>
        <dbReference type="SAM" id="MobiDB-lite"/>
    </source>
</evidence>
<proteinExistence type="predicted"/>
<dbReference type="eggNOG" id="ENOG5032U6V">
    <property type="taxonomic scope" value="Bacteria"/>
</dbReference>
<feature type="signal peptide" evidence="2">
    <location>
        <begin position="1"/>
        <end position="22"/>
    </location>
</feature>
<dbReference type="HOGENOM" id="CLU_121288_0_0_4"/>
<organism evidence="3 4">
    <name type="scientific">Candidatus Symbiobacter mobilis CR</name>
    <dbReference type="NCBI Taxonomy" id="946483"/>
    <lineage>
        <taxon>Bacteria</taxon>
        <taxon>Pseudomonadati</taxon>
        <taxon>Pseudomonadota</taxon>
        <taxon>Betaproteobacteria</taxon>
        <taxon>Burkholderiales</taxon>
        <taxon>Comamonadaceae</taxon>
    </lineage>
</organism>
<dbReference type="Pfam" id="PF07813">
    <property type="entry name" value="LTXXQ"/>
    <property type="match status" value="1"/>
</dbReference>
<dbReference type="GO" id="GO:0042597">
    <property type="term" value="C:periplasmic space"/>
    <property type="evidence" value="ECO:0007669"/>
    <property type="project" value="InterPro"/>
</dbReference>
<name>U5NET0_9BURK</name>
<reference evidence="3 4" key="1">
    <citation type="journal article" date="2013" name="Genome Biol.">
        <title>Genomic analysis reveals key aspects of prokaryotic symbiosis in the phototrophic consortium "Chlorochromatium aggregatum".</title>
        <authorList>
            <person name="Liu Z."/>
            <person name="Muller J."/>
            <person name="Li T."/>
            <person name="Alvey R.M."/>
            <person name="Vogl K."/>
            <person name="Frigaard N.U."/>
            <person name="Rockwell N.C."/>
            <person name="Boyd E.S."/>
            <person name="Tomsho L.P."/>
            <person name="Schuster S.C."/>
            <person name="Henke P."/>
            <person name="Rohde M."/>
            <person name="Overmann J."/>
            <person name="Bryant D.A."/>
        </authorList>
    </citation>
    <scope>NUCLEOTIDE SEQUENCE [LARGE SCALE GENOMIC DNA]</scope>
    <source>
        <strain evidence="3">CR</strain>
    </source>
</reference>
<feature type="chain" id="PRO_5004662924" description="LTXXQ motif family protein" evidence="2">
    <location>
        <begin position="23"/>
        <end position="175"/>
    </location>
</feature>
<sequence length="175" mass="19396">MHTTLRTFALACTLAAASIAQARPDSAPPMPCDPPMQAWGMPGAGGRGMGKMTPEARQARHEQRLAVLKAQLKLQPQQEAAWKEFTQTMQPPQARQRPPFDPVEMATLTTPQRIEKMQALHEQFQAERTAQWQRHTQAVQKFYAALDADQQKVFDASAMPGPGSFGRGHKRGPGR</sequence>
<keyword evidence="2" id="KW-0732">Signal</keyword>
<evidence type="ECO:0000313" key="4">
    <source>
        <dbReference type="Proteomes" id="UP000017184"/>
    </source>
</evidence>
<evidence type="ECO:0000256" key="2">
    <source>
        <dbReference type="SAM" id="SignalP"/>
    </source>
</evidence>
<feature type="region of interest" description="Disordered" evidence="1">
    <location>
        <begin position="155"/>
        <end position="175"/>
    </location>
</feature>